<name>A0AA39U948_9AGAR</name>
<keyword evidence="3" id="KW-1185">Reference proteome</keyword>
<feature type="domain" description="Integrase core" evidence="1">
    <location>
        <begin position="66"/>
        <end position="141"/>
    </location>
</feature>
<dbReference type="Proteomes" id="UP001175227">
    <property type="component" value="Unassembled WGS sequence"/>
</dbReference>
<dbReference type="InterPro" id="IPR058913">
    <property type="entry name" value="Integrase_dom_put"/>
</dbReference>
<evidence type="ECO:0000313" key="2">
    <source>
        <dbReference type="EMBL" id="KAK0477688.1"/>
    </source>
</evidence>
<dbReference type="EMBL" id="JAUEPR010000016">
    <property type="protein sequence ID" value="KAK0477688.1"/>
    <property type="molecule type" value="Genomic_DNA"/>
</dbReference>
<evidence type="ECO:0000259" key="1">
    <source>
        <dbReference type="Pfam" id="PF24764"/>
    </source>
</evidence>
<gene>
    <name evidence="2" type="ORF">IW261DRAFT_1566083</name>
</gene>
<organism evidence="2 3">
    <name type="scientific">Armillaria novae-zelandiae</name>
    <dbReference type="NCBI Taxonomy" id="153914"/>
    <lineage>
        <taxon>Eukaryota</taxon>
        <taxon>Fungi</taxon>
        <taxon>Dikarya</taxon>
        <taxon>Basidiomycota</taxon>
        <taxon>Agaricomycotina</taxon>
        <taxon>Agaricomycetes</taxon>
        <taxon>Agaricomycetidae</taxon>
        <taxon>Agaricales</taxon>
        <taxon>Marasmiineae</taxon>
        <taxon>Physalacriaceae</taxon>
        <taxon>Armillaria</taxon>
    </lineage>
</organism>
<reference evidence="2" key="1">
    <citation type="submission" date="2023-06" db="EMBL/GenBank/DDBJ databases">
        <authorList>
            <consortium name="Lawrence Berkeley National Laboratory"/>
            <person name="Ahrendt S."/>
            <person name="Sahu N."/>
            <person name="Indic B."/>
            <person name="Wong-Bajracharya J."/>
            <person name="Merenyi Z."/>
            <person name="Ke H.-M."/>
            <person name="Monk M."/>
            <person name="Kocsube S."/>
            <person name="Drula E."/>
            <person name="Lipzen A."/>
            <person name="Balint B."/>
            <person name="Henrissat B."/>
            <person name="Andreopoulos B."/>
            <person name="Martin F.M."/>
            <person name="Harder C.B."/>
            <person name="Rigling D."/>
            <person name="Ford K.L."/>
            <person name="Foster G.D."/>
            <person name="Pangilinan J."/>
            <person name="Papanicolaou A."/>
            <person name="Barry K."/>
            <person name="LaButti K."/>
            <person name="Viragh M."/>
            <person name="Koriabine M."/>
            <person name="Yan M."/>
            <person name="Riley R."/>
            <person name="Champramary S."/>
            <person name="Plett K.L."/>
            <person name="Tsai I.J."/>
            <person name="Slot J."/>
            <person name="Sipos G."/>
            <person name="Plett J."/>
            <person name="Nagy L.G."/>
            <person name="Grigoriev I.V."/>
        </authorList>
    </citation>
    <scope>NUCLEOTIDE SEQUENCE</scope>
    <source>
        <strain evidence="2">ICMP 16352</strain>
    </source>
</reference>
<sequence>MDWDLVDAQQPLSIFTFFVTSPRFMVVLQKSPLSLDFISEPFIGINYDGDFILCTTPESNECGRDTTIAFLNKWKGFFYDLEHSHLLNPLLNWHIWLLHFLFLGKIDGDYQKWANHWNNHKLSLHGCSTSLLQIWMESQLLHGAHSLEHLTPDDPCIAAPLAAVPNMDLNDEMLSQLHARQRIHIHTSESGTLSDTVFEP</sequence>
<dbReference type="Pfam" id="PF24764">
    <property type="entry name" value="rva_4"/>
    <property type="match status" value="1"/>
</dbReference>
<accession>A0AA39U948</accession>
<dbReference type="AlphaFoldDB" id="A0AA39U948"/>
<proteinExistence type="predicted"/>
<comment type="caution">
    <text evidence="2">The sequence shown here is derived from an EMBL/GenBank/DDBJ whole genome shotgun (WGS) entry which is preliminary data.</text>
</comment>
<evidence type="ECO:0000313" key="3">
    <source>
        <dbReference type="Proteomes" id="UP001175227"/>
    </source>
</evidence>
<protein>
    <recommendedName>
        <fullName evidence="1">Integrase core domain-containing protein</fullName>
    </recommendedName>
</protein>